<organism evidence="1">
    <name type="scientific">mine drainage metagenome</name>
    <dbReference type="NCBI Taxonomy" id="410659"/>
    <lineage>
        <taxon>unclassified sequences</taxon>
        <taxon>metagenomes</taxon>
        <taxon>ecological metagenomes</taxon>
    </lineage>
</organism>
<protein>
    <submittedName>
        <fullName evidence="1">Uncharacterized protein</fullName>
    </submittedName>
</protein>
<dbReference type="EMBL" id="MLJW01002711">
    <property type="protein sequence ID" value="OIQ73859.1"/>
    <property type="molecule type" value="Genomic_DNA"/>
</dbReference>
<comment type="caution">
    <text evidence="1">The sequence shown here is derived from an EMBL/GenBank/DDBJ whole genome shotgun (WGS) entry which is preliminary data.</text>
</comment>
<name>A0A1J5Q8P6_9ZZZZ</name>
<reference evidence="1" key="1">
    <citation type="submission" date="2016-10" db="EMBL/GenBank/DDBJ databases">
        <title>Sequence of Gallionella enrichment culture.</title>
        <authorList>
            <person name="Poehlein A."/>
            <person name="Muehling M."/>
            <person name="Daniel R."/>
        </authorList>
    </citation>
    <scope>NUCLEOTIDE SEQUENCE</scope>
</reference>
<accession>A0A1J5Q8P6</accession>
<sequence length="74" mass="7972">MLPIKVPRIIGQNASLRSAFDGNMSEIPTLAYFMSTDSVLLMLFMNSAMPNIPSASAMISTPSNNSVIPKVKRG</sequence>
<proteinExistence type="predicted"/>
<dbReference type="AlphaFoldDB" id="A0A1J5Q8P6"/>
<gene>
    <name evidence="1" type="ORF">GALL_444980</name>
</gene>
<evidence type="ECO:0000313" key="1">
    <source>
        <dbReference type="EMBL" id="OIQ73859.1"/>
    </source>
</evidence>